<dbReference type="SFLD" id="SFLDS00029">
    <property type="entry name" value="Radical_SAM"/>
    <property type="match status" value="1"/>
</dbReference>
<evidence type="ECO:0000256" key="8">
    <source>
        <dbReference type="ARBA" id="ARBA00022723"/>
    </source>
</evidence>
<evidence type="ECO:0000259" key="16">
    <source>
        <dbReference type="PROSITE" id="PS50902"/>
    </source>
</evidence>
<evidence type="ECO:0000256" key="15">
    <source>
        <dbReference type="ARBA" id="ARBA00077859"/>
    </source>
</evidence>
<dbReference type="SFLD" id="SFLDF00284">
    <property type="entry name" value="tRNA_wybutosine-synthesizing"/>
    <property type="match status" value="1"/>
</dbReference>
<comment type="similarity">
    <text evidence="3">Belongs to the TYW1 family.</text>
</comment>
<evidence type="ECO:0000256" key="14">
    <source>
        <dbReference type="ARBA" id="ARBA00071388"/>
    </source>
</evidence>
<dbReference type="InterPro" id="IPR013917">
    <property type="entry name" value="tRNA_wybutosine-synth"/>
</dbReference>
<dbReference type="InterPro" id="IPR008254">
    <property type="entry name" value="Flavodoxin/NO_synth"/>
</dbReference>
<dbReference type="Gene3D" id="3.40.50.360">
    <property type="match status" value="1"/>
</dbReference>
<organism evidence="18 19">
    <name type="scientific">Candida oxycetoniae</name>
    <dbReference type="NCBI Taxonomy" id="497107"/>
    <lineage>
        <taxon>Eukaryota</taxon>
        <taxon>Fungi</taxon>
        <taxon>Dikarya</taxon>
        <taxon>Ascomycota</taxon>
        <taxon>Saccharomycotina</taxon>
        <taxon>Pichiomycetes</taxon>
        <taxon>Debaryomycetaceae</taxon>
        <taxon>Candida/Lodderomyces clade</taxon>
        <taxon>Candida</taxon>
    </lineage>
</organism>
<accession>A0AAI9SU09</accession>
<dbReference type="AlphaFoldDB" id="A0AAI9SU09"/>
<protein>
    <recommendedName>
        <fullName evidence="14">S-adenosyl-L-methionine-dependent tRNA 4-demethylwyosine synthase</fullName>
        <ecNumber evidence="4">4.1.3.44</ecNumber>
    </recommendedName>
    <alternativeName>
        <fullName evidence="15">tRNA wybutosine-synthesizing protein 1</fullName>
    </alternativeName>
</protein>
<sequence length="740" mass="83874">MGSGNILLIACSVIYLLNGGRWSITLGAFVLSYLYKLEQKASFNKVVAVQDQAKVKVFPKKSPIYEVDFTSSTFTAPPPTQFPKQVRTRAKRSPKIIKANKPVSSNKSILTKPKQVDLKEAQIYIFYTTLTGTSLRIAKKLHEKLLLLDLKLTPKLLSLDDDVDDLEKYFLKTPNDNIGTRNIYLLILPSYDTDSPIDYFLEHLIDTYQDFRVDKYPLCSLLGFAVLGLGDSESWGGDKFCQQAKLADKWLGKLGGRRLYPMGTVCTKYEGEPKAQEWIQNLAQLLVDESEPFYIDENGVAAAAENDDDSDSDNEVNSDDADTLVDVEDMGSIMRKSGQRSAPAMEAKQMVAKDSPTFKSLTKQGYTIVGSHSGVKICRWTKAALRGRGSCYKFAFYGIKSHLCMETTPSLACSNKCVFCWRHGTNPVAKSNWRWEVDPPEKVMEGALQGHYQKIKQMRGVPGIQMDRFQEAFQVKHCALSLVGEPIFYPHINEFVTMLHKQHISSFLVCNAQHPDNLAKLAKVTQLYVSIDAPTKTDLRKIDRPLNSDFWERLMSCLDILRTVQSHQRTVFRLTLVKGFNMSDIESYADMVERANPSQIEIKGATFCGSSNGNGNPLTMQNIPFYQECKEFVENLNTELRKRGLGYDIAAEHAHSCCILVAHEKFKINNQWHTHIDYPRFFELLESGRDFVDIDYIKPTPDWAVWGSKEAGFNPVDTRWDRKAEKLKNKLAREEKKVAE</sequence>
<dbReference type="GO" id="GO:0102521">
    <property type="term" value="F:tRNA-4-demethylwyosine synthase activity"/>
    <property type="evidence" value="ECO:0007669"/>
    <property type="project" value="UniProtKB-EC"/>
</dbReference>
<dbReference type="Pfam" id="PF08608">
    <property type="entry name" value="Wyosine_form"/>
    <property type="match status" value="1"/>
</dbReference>
<dbReference type="Gene3D" id="3.20.20.70">
    <property type="entry name" value="Aldolase class I"/>
    <property type="match status" value="1"/>
</dbReference>
<evidence type="ECO:0000256" key="1">
    <source>
        <dbReference type="ARBA" id="ARBA00001966"/>
    </source>
</evidence>
<feature type="domain" description="Radical SAM core" evidence="17">
    <location>
        <begin position="397"/>
        <end position="648"/>
    </location>
</feature>
<dbReference type="Pfam" id="PF04055">
    <property type="entry name" value="Radical_SAM"/>
    <property type="match status" value="1"/>
</dbReference>
<keyword evidence="12" id="KW-0456">Lyase</keyword>
<dbReference type="SFLD" id="SFLDG01071">
    <property type="entry name" value="tRNA_wybutosine-synthesizing"/>
    <property type="match status" value="1"/>
</dbReference>
<evidence type="ECO:0000256" key="6">
    <source>
        <dbReference type="ARBA" id="ARBA00022691"/>
    </source>
</evidence>
<dbReference type="FunFam" id="3.20.20.70:FF:000196">
    <property type="entry name" value="S-adenosyl-L-methionine-dependent tRNA 4-demethylwyosine synthase"/>
    <property type="match status" value="1"/>
</dbReference>
<reference evidence="18" key="1">
    <citation type="journal article" date="2022" name="DNA Res.">
        <title>Genome analysis of five recently described species of the CUG-Ser clade uncovers Candida theae as a new hybrid lineage with pathogenic potential in the Candida parapsilosis species complex.</title>
        <authorList>
            <person name="Mixao V."/>
            <person name="Del Olmo V."/>
            <person name="Hegedusova E."/>
            <person name="Saus E."/>
            <person name="Pryszcz L."/>
            <person name="Cillingova A."/>
            <person name="Nosek J."/>
            <person name="Gabaldon T."/>
        </authorList>
    </citation>
    <scope>NUCLEOTIDE SEQUENCE</scope>
    <source>
        <strain evidence="18">CBS 10844</strain>
    </source>
</reference>
<evidence type="ECO:0000256" key="9">
    <source>
        <dbReference type="ARBA" id="ARBA00022741"/>
    </source>
</evidence>
<evidence type="ECO:0000256" key="3">
    <source>
        <dbReference type="ARBA" id="ARBA00010115"/>
    </source>
</evidence>
<dbReference type="PROSITE" id="PS50902">
    <property type="entry name" value="FLAVODOXIN_LIKE"/>
    <property type="match status" value="1"/>
</dbReference>
<dbReference type="InterPro" id="IPR058240">
    <property type="entry name" value="rSAM_sf"/>
</dbReference>
<comment type="pathway">
    <text evidence="2">tRNA modification; wybutosine-tRNA(Phe) biosynthesis.</text>
</comment>
<evidence type="ECO:0000256" key="11">
    <source>
        <dbReference type="ARBA" id="ARBA00023014"/>
    </source>
</evidence>
<gene>
    <name evidence="18" type="ORF">KGF56_004106</name>
</gene>
<evidence type="ECO:0000256" key="10">
    <source>
        <dbReference type="ARBA" id="ARBA00023004"/>
    </source>
</evidence>
<dbReference type="InterPro" id="IPR007197">
    <property type="entry name" value="rSAM"/>
</dbReference>
<dbReference type="InterPro" id="IPR013785">
    <property type="entry name" value="Aldolase_TIM"/>
</dbReference>
<evidence type="ECO:0000259" key="17">
    <source>
        <dbReference type="PROSITE" id="PS51918"/>
    </source>
</evidence>
<keyword evidence="8" id="KW-0479">Metal-binding</keyword>
<dbReference type="PANTHER" id="PTHR13930">
    <property type="entry name" value="S-ADENOSYL-L-METHIONINE-DEPENDENT TRNA 4-DEMETHYLWYOSINE SYNTHASE"/>
    <property type="match status" value="1"/>
</dbReference>
<dbReference type="InterPro" id="IPR034556">
    <property type="entry name" value="tRNA_wybutosine-synthase"/>
</dbReference>
<dbReference type="RefSeq" id="XP_049178793.1">
    <property type="nucleotide sequence ID" value="XM_049325511.1"/>
</dbReference>
<dbReference type="GeneID" id="73381721"/>
<keyword evidence="11" id="KW-0411">Iron-sulfur</keyword>
<dbReference type="GO" id="GO:0031591">
    <property type="term" value="P:wybutosine biosynthetic process"/>
    <property type="evidence" value="ECO:0007669"/>
    <property type="project" value="TreeGrafter"/>
</dbReference>
<dbReference type="EMBL" id="JAHUZD010000138">
    <property type="protein sequence ID" value="KAI3403046.2"/>
    <property type="molecule type" value="Genomic_DNA"/>
</dbReference>
<evidence type="ECO:0000256" key="2">
    <source>
        <dbReference type="ARBA" id="ARBA00004797"/>
    </source>
</evidence>
<evidence type="ECO:0000256" key="7">
    <source>
        <dbReference type="ARBA" id="ARBA00022694"/>
    </source>
</evidence>
<keyword evidence="9" id="KW-0547">Nucleotide-binding</keyword>
<evidence type="ECO:0000256" key="5">
    <source>
        <dbReference type="ARBA" id="ARBA00022485"/>
    </source>
</evidence>
<dbReference type="SUPFAM" id="SSF102114">
    <property type="entry name" value="Radical SAM enzymes"/>
    <property type="match status" value="1"/>
</dbReference>
<proteinExistence type="inferred from homology"/>
<keyword evidence="5" id="KW-0004">4Fe-4S</keyword>
<dbReference type="GO" id="GO:0010181">
    <property type="term" value="F:FMN binding"/>
    <property type="evidence" value="ECO:0007669"/>
    <property type="project" value="InterPro"/>
</dbReference>
<evidence type="ECO:0000313" key="18">
    <source>
        <dbReference type="EMBL" id="KAI3403046.2"/>
    </source>
</evidence>
<keyword evidence="10" id="KW-0408">Iron</keyword>
<evidence type="ECO:0000313" key="19">
    <source>
        <dbReference type="Proteomes" id="UP001202479"/>
    </source>
</evidence>
<dbReference type="InterPro" id="IPR029039">
    <property type="entry name" value="Flavoprotein-like_sf"/>
</dbReference>
<comment type="caution">
    <text evidence="18">The sequence shown here is derived from an EMBL/GenBank/DDBJ whole genome shotgun (WGS) entry which is preliminary data.</text>
</comment>
<keyword evidence="6" id="KW-0949">S-adenosyl-L-methionine</keyword>
<dbReference type="GO" id="GO:0051539">
    <property type="term" value="F:4 iron, 4 sulfur cluster binding"/>
    <property type="evidence" value="ECO:0007669"/>
    <property type="project" value="UniProtKB-KW"/>
</dbReference>
<dbReference type="PROSITE" id="PS51918">
    <property type="entry name" value="RADICAL_SAM"/>
    <property type="match status" value="1"/>
</dbReference>
<dbReference type="GO" id="GO:0046872">
    <property type="term" value="F:metal ion binding"/>
    <property type="evidence" value="ECO:0007669"/>
    <property type="project" value="UniProtKB-KW"/>
</dbReference>
<evidence type="ECO:0000256" key="12">
    <source>
        <dbReference type="ARBA" id="ARBA00023239"/>
    </source>
</evidence>
<dbReference type="SUPFAM" id="SSF52218">
    <property type="entry name" value="Flavoproteins"/>
    <property type="match status" value="1"/>
</dbReference>
<comment type="cofactor">
    <cofactor evidence="1">
        <name>[4Fe-4S] cluster</name>
        <dbReference type="ChEBI" id="CHEBI:49883"/>
    </cofactor>
</comment>
<name>A0AAI9SU09_9ASCO</name>
<dbReference type="Pfam" id="PF00258">
    <property type="entry name" value="Flavodoxin_1"/>
    <property type="match status" value="1"/>
</dbReference>
<evidence type="ECO:0000256" key="13">
    <source>
        <dbReference type="ARBA" id="ARBA00049466"/>
    </source>
</evidence>
<evidence type="ECO:0000256" key="4">
    <source>
        <dbReference type="ARBA" id="ARBA00012821"/>
    </source>
</evidence>
<dbReference type="EC" id="4.1.3.44" evidence="4"/>
<keyword evidence="7" id="KW-0819">tRNA processing</keyword>
<keyword evidence="19" id="KW-1185">Reference proteome</keyword>
<comment type="catalytic activity">
    <reaction evidence="13">
        <text>N(1)-methylguanosine(37) in tRNA(Phe) + pyruvate + S-adenosyl-L-methionine = 4-demethylwyosine(37) in tRNA(Phe) + 5'-deoxyadenosine + L-methionine + CO2 + H2O</text>
        <dbReference type="Rhea" id="RHEA:36347"/>
        <dbReference type="Rhea" id="RHEA-COMP:10164"/>
        <dbReference type="Rhea" id="RHEA-COMP:10165"/>
        <dbReference type="ChEBI" id="CHEBI:15361"/>
        <dbReference type="ChEBI" id="CHEBI:15377"/>
        <dbReference type="ChEBI" id="CHEBI:16526"/>
        <dbReference type="ChEBI" id="CHEBI:17319"/>
        <dbReference type="ChEBI" id="CHEBI:57844"/>
        <dbReference type="ChEBI" id="CHEBI:59789"/>
        <dbReference type="ChEBI" id="CHEBI:64315"/>
        <dbReference type="ChEBI" id="CHEBI:73542"/>
        <dbReference type="EC" id="4.1.3.44"/>
    </reaction>
</comment>
<feature type="domain" description="Flavodoxin-like" evidence="16">
    <location>
        <begin position="123"/>
        <end position="283"/>
    </location>
</feature>
<dbReference type="Proteomes" id="UP001202479">
    <property type="component" value="Unassembled WGS sequence"/>
</dbReference>
<dbReference type="PANTHER" id="PTHR13930:SF0">
    <property type="entry name" value="S-ADENOSYL-L-METHIONINE-DEPENDENT TRNA 4-DEMETHYLWYOSINE SYNTHASE TYW1-RELATED"/>
    <property type="match status" value="1"/>
</dbReference>